<protein>
    <submittedName>
        <fullName evidence="1">Uncharacterized protein</fullName>
    </submittedName>
</protein>
<organism evidence="1 2">
    <name type="scientific">Paenibacillus hunanensis</name>
    <dbReference type="NCBI Taxonomy" id="539262"/>
    <lineage>
        <taxon>Bacteria</taxon>
        <taxon>Bacillati</taxon>
        <taxon>Bacillota</taxon>
        <taxon>Bacilli</taxon>
        <taxon>Bacillales</taxon>
        <taxon>Paenibacillaceae</taxon>
        <taxon>Paenibacillus</taxon>
    </lineage>
</organism>
<gene>
    <name evidence="1" type="ORF">JOC58_001513</name>
</gene>
<reference evidence="1 2" key="1">
    <citation type="submission" date="2023-07" db="EMBL/GenBank/DDBJ databases">
        <title>Genomic Encyclopedia of Type Strains, Phase IV (KMG-IV): sequencing the most valuable type-strain genomes for metagenomic binning, comparative biology and taxonomic classification.</title>
        <authorList>
            <person name="Goeker M."/>
        </authorList>
    </citation>
    <scope>NUCLEOTIDE SEQUENCE [LARGE SCALE GENOMIC DNA]</scope>
    <source>
        <strain evidence="1 2">DSM 22170</strain>
    </source>
</reference>
<sequence>MSSVLSIWYYPRFGAAPTHSLVCMHKLYNDGRDRHHEGGSTRPSKPVCLKGYHSLSLPCAEDFGYGTAIVDNKRYT</sequence>
<evidence type="ECO:0000313" key="2">
    <source>
        <dbReference type="Proteomes" id="UP001185028"/>
    </source>
</evidence>
<dbReference type="EMBL" id="JAVDQH010000005">
    <property type="protein sequence ID" value="MDR6243620.1"/>
    <property type="molecule type" value="Genomic_DNA"/>
</dbReference>
<accession>A0ABU1IXA8</accession>
<dbReference type="Proteomes" id="UP001185028">
    <property type="component" value="Unassembled WGS sequence"/>
</dbReference>
<comment type="caution">
    <text evidence="1">The sequence shown here is derived from an EMBL/GenBank/DDBJ whole genome shotgun (WGS) entry which is preliminary data.</text>
</comment>
<name>A0ABU1IXA8_9BACL</name>
<evidence type="ECO:0000313" key="1">
    <source>
        <dbReference type="EMBL" id="MDR6243620.1"/>
    </source>
</evidence>
<proteinExistence type="predicted"/>
<keyword evidence="2" id="KW-1185">Reference proteome</keyword>